<dbReference type="InterPro" id="IPR029052">
    <property type="entry name" value="Metallo-depent_PP-like"/>
</dbReference>
<dbReference type="Pfam" id="PF12850">
    <property type="entry name" value="Metallophos_2"/>
    <property type="match status" value="1"/>
</dbReference>
<dbReference type="CDD" id="cd00838">
    <property type="entry name" value="MPP_superfamily"/>
    <property type="match status" value="1"/>
</dbReference>
<dbReference type="SUPFAM" id="SSF56300">
    <property type="entry name" value="Metallo-dependent phosphatases"/>
    <property type="match status" value="1"/>
</dbReference>
<dbReference type="AlphaFoldDB" id="A0A537JYM7"/>
<dbReference type="InterPro" id="IPR011152">
    <property type="entry name" value="Pesterase_MJ0912"/>
</dbReference>
<organism evidence="3 4">
    <name type="scientific">Candidatus Segetimicrobium genomatis</name>
    <dbReference type="NCBI Taxonomy" id="2569760"/>
    <lineage>
        <taxon>Bacteria</taxon>
        <taxon>Bacillati</taxon>
        <taxon>Candidatus Sysuimicrobiota</taxon>
        <taxon>Candidatus Sysuimicrobiia</taxon>
        <taxon>Candidatus Sysuimicrobiales</taxon>
        <taxon>Candidatus Segetimicrobiaceae</taxon>
        <taxon>Candidatus Segetimicrobium</taxon>
    </lineage>
</organism>
<proteinExistence type="inferred from homology"/>
<dbReference type="Proteomes" id="UP000318509">
    <property type="component" value="Unassembled WGS sequence"/>
</dbReference>
<dbReference type="InterPro" id="IPR050126">
    <property type="entry name" value="Ap4A_hydrolase"/>
</dbReference>
<accession>A0A537JYM7</accession>
<dbReference type="GO" id="GO:0005737">
    <property type="term" value="C:cytoplasm"/>
    <property type="evidence" value="ECO:0007669"/>
    <property type="project" value="TreeGrafter"/>
</dbReference>
<comment type="similarity">
    <text evidence="1">Belongs to the metallophosphoesterase superfamily. YfcE family.</text>
</comment>
<protein>
    <submittedName>
        <fullName evidence="3">Metallophosphoesterase family protein</fullName>
    </submittedName>
</protein>
<dbReference type="PIRSF" id="PIRSF000883">
    <property type="entry name" value="Pesterase_MJ0912"/>
    <property type="match status" value="1"/>
</dbReference>
<dbReference type="InterPro" id="IPR024654">
    <property type="entry name" value="Calcineurin-like_PHP_lpxH"/>
</dbReference>
<dbReference type="Gene3D" id="3.60.21.10">
    <property type="match status" value="1"/>
</dbReference>
<reference evidence="3 4" key="1">
    <citation type="journal article" date="2019" name="Nat. Microbiol.">
        <title>Mediterranean grassland soil C-N compound turnover is dependent on rainfall and depth, and is mediated by genomically divergent microorganisms.</title>
        <authorList>
            <person name="Diamond S."/>
            <person name="Andeer P.F."/>
            <person name="Li Z."/>
            <person name="Crits-Christoph A."/>
            <person name="Burstein D."/>
            <person name="Anantharaman K."/>
            <person name="Lane K.R."/>
            <person name="Thomas B.C."/>
            <person name="Pan C."/>
            <person name="Northen T.R."/>
            <person name="Banfield J.F."/>
        </authorList>
    </citation>
    <scope>NUCLEOTIDE SEQUENCE [LARGE SCALE GENOMIC DNA]</scope>
    <source>
        <strain evidence="3">NP_3</strain>
    </source>
</reference>
<evidence type="ECO:0000313" key="3">
    <source>
        <dbReference type="EMBL" id="TMI88647.1"/>
    </source>
</evidence>
<dbReference type="GO" id="GO:0016791">
    <property type="term" value="F:phosphatase activity"/>
    <property type="evidence" value="ECO:0007669"/>
    <property type="project" value="TreeGrafter"/>
</dbReference>
<dbReference type="PANTHER" id="PTHR42850:SF2">
    <property type="entry name" value="BLL5683 PROTEIN"/>
    <property type="match status" value="1"/>
</dbReference>
<gene>
    <name evidence="3" type="ORF">E6H00_12120</name>
</gene>
<sequence>MLSVRYAVFSDVHGNVEALDTVLADAGRQRADVYLCLGDTVGYGPDPNECASRVQKLGGPALVGNHDLAALGALDTGAFSPLAREAIEWTIRVVTGETRAWLGSLPQRIEDRSFLAVHGSPRDPIEEYILDLPTSLAIFSEYPFALCLVGHSHIPGAFVLETDGSLSARSLPAGEPVRLARTSRYIVNVGSVGQPRDGDPRASYLLMETKPRTVTLRRLAYPVAATQEKMAARGLPAPLAERLALGR</sequence>
<dbReference type="PANTHER" id="PTHR42850">
    <property type="entry name" value="METALLOPHOSPHOESTERASE"/>
    <property type="match status" value="1"/>
</dbReference>
<comment type="caution">
    <text evidence="3">The sequence shown here is derived from an EMBL/GenBank/DDBJ whole genome shotgun (WGS) entry which is preliminary data.</text>
</comment>
<evidence type="ECO:0000259" key="2">
    <source>
        <dbReference type="Pfam" id="PF12850"/>
    </source>
</evidence>
<dbReference type="EMBL" id="VBAK01000137">
    <property type="protein sequence ID" value="TMI88647.1"/>
    <property type="molecule type" value="Genomic_DNA"/>
</dbReference>
<name>A0A537JYM7_9BACT</name>
<evidence type="ECO:0000256" key="1">
    <source>
        <dbReference type="ARBA" id="ARBA00008950"/>
    </source>
</evidence>
<evidence type="ECO:0000313" key="4">
    <source>
        <dbReference type="Proteomes" id="UP000318509"/>
    </source>
</evidence>
<feature type="domain" description="Calcineurin-like phosphoesterase" evidence="2">
    <location>
        <begin position="6"/>
        <end position="210"/>
    </location>
</feature>